<dbReference type="SMART" id="SM01008">
    <property type="entry name" value="Ald_Xan_dh_C"/>
    <property type="match status" value="1"/>
</dbReference>
<dbReference type="SUPFAM" id="SSF54665">
    <property type="entry name" value="CO dehydrogenase molybdoprotein N-domain-like"/>
    <property type="match status" value="1"/>
</dbReference>
<dbReference type="EMBL" id="CP002039">
    <property type="protein sequence ID" value="ADJ62837.1"/>
    <property type="molecule type" value="Genomic_DNA"/>
</dbReference>
<gene>
    <name evidence="6" type="ordered locus">Hsero_1321</name>
</gene>
<dbReference type="PROSITE" id="PS51007">
    <property type="entry name" value="CYTC"/>
    <property type="match status" value="3"/>
</dbReference>
<dbReference type="SUPFAM" id="SSF56003">
    <property type="entry name" value="Molybdenum cofactor-binding domain"/>
    <property type="match status" value="1"/>
</dbReference>
<keyword evidence="1 4" id="KW-0349">Heme</keyword>
<accession>D8IP17</accession>
<dbReference type="Proteomes" id="UP000000329">
    <property type="component" value="Chromosome"/>
</dbReference>
<evidence type="ECO:0000313" key="6">
    <source>
        <dbReference type="EMBL" id="ADJ62837.1"/>
    </source>
</evidence>
<dbReference type="OrthoDB" id="9809720at2"/>
<evidence type="ECO:0000313" key="7">
    <source>
        <dbReference type="Proteomes" id="UP000000329"/>
    </source>
</evidence>
<dbReference type="KEGG" id="hse:Hsero_1321"/>
<dbReference type="InterPro" id="IPR036856">
    <property type="entry name" value="Ald_Oxase/Xan_DH_a/b_sf"/>
</dbReference>
<feature type="domain" description="Cytochrome c" evidence="5">
    <location>
        <begin position="585"/>
        <end position="688"/>
    </location>
</feature>
<dbReference type="eggNOG" id="COG2010">
    <property type="taxonomic scope" value="Bacteria"/>
</dbReference>
<evidence type="ECO:0000256" key="2">
    <source>
        <dbReference type="ARBA" id="ARBA00022723"/>
    </source>
</evidence>
<organism evidence="6 7">
    <name type="scientific">Herbaspirillum seropedicae (strain SmR1)</name>
    <dbReference type="NCBI Taxonomy" id="757424"/>
    <lineage>
        <taxon>Bacteria</taxon>
        <taxon>Pseudomonadati</taxon>
        <taxon>Pseudomonadota</taxon>
        <taxon>Betaproteobacteria</taxon>
        <taxon>Burkholderiales</taxon>
        <taxon>Oxalobacteraceae</taxon>
        <taxon>Herbaspirillum</taxon>
    </lineage>
</organism>
<dbReference type="InterPro" id="IPR009056">
    <property type="entry name" value="Cyt_c-like_dom"/>
</dbReference>
<dbReference type="Pfam" id="PF00034">
    <property type="entry name" value="Cytochrom_C"/>
    <property type="match status" value="3"/>
</dbReference>
<dbReference type="HOGENOM" id="CLU_007015_0_1_4"/>
<keyword evidence="3 4" id="KW-0408">Iron</keyword>
<dbReference type="RefSeq" id="WP_013233342.1">
    <property type="nucleotide sequence ID" value="NC_014323.1"/>
</dbReference>
<evidence type="ECO:0000259" key="5">
    <source>
        <dbReference type="PROSITE" id="PS51007"/>
    </source>
</evidence>
<dbReference type="PANTHER" id="PTHR35008">
    <property type="entry name" value="BLL4482 PROTEIN-RELATED"/>
    <property type="match status" value="1"/>
</dbReference>
<name>D8IP17_HERSS</name>
<dbReference type="STRING" id="757424.Hsero_1321"/>
<dbReference type="Gene3D" id="1.10.760.10">
    <property type="entry name" value="Cytochrome c-like domain"/>
    <property type="match status" value="3"/>
</dbReference>
<proteinExistence type="predicted"/>
<protein>
    <submittedName>
        <fullName evidence="6">Cytochrome protein</fullName>
    </submittedName>
</protein>
<dbReference type="PANTHER" id="PTHR35008:SF8">
    <property type="entry name" value="ALCOHOL DEHYDROGENASE CYTOCHROME C SUBUNIT"/>
    <property type="match status" value="1"/>
</dbReference>
<dbReference type="InterPro" id="IPR036909">
    <property type="entry name" value="Cyt_c-like_dom_sf"/>
</dbReference>
<keyword evidence="2 4" id="KW-0479">Metal-binding</keyword>
<evidence type="ECO:0000256" key="3">
    <source>
        <dbReference type="ARBA" id="ARBA00023004"/>
    </source>
</evidence>
<feature type="domain" description="Cytochrome c" evidence="5">
    <location>
        <begin position="863"/>
        <end position="951"/>
    </location>
</feature>
<keyword evidence="7" id="KW-1185">Reference proteome</keyword>
<dbReference type="SUPFAM" id="SSF46626">
    <property type="entry name" value="Cytochrome c"/>
    <property type="match status" value="3"/>
</dbReference>
<dbReference type="eggNOG" id="COG1529">
    <property type="taxonomic scope" value="Bacteria"/>
</dbReference>
<dbReference type="InterPro" id="IPR037165">
    <property type="entry name" value="AldOxase/xan_DH_Mopterin-bd_sf"/>
</dbReference>
<evidence type="ECO:0000256" key="4">
    <source>
        <dbReference type="PROSITE-ProRule" id="PRU00433"/>
    </source>
</evidence>
<dbReference type="GO" id="GO:0020037">
    <property type="term" value="F:heme binding"/>
    <property type="evidence" value="ECO:0007669"/>
    <property type="project" value="InterPro"/>
</dbReference>
<dbReference type="Gene3D" id="3.30.365.10">
    <property type="entry name" value="Aldehyde oxidase/xanthine dehydrogenase, molybdopterin binding domain"/>
    <property type="match status" value="1"/>
</dbReference>
<sequence length="974" mass="102764">MMGSVDLRATATATPASLASLRHARLALPPVLGWQSQRYTGARLQGVDVDAALGLPGVHRLVQQRHLLAVIADSDAQARQACALLKPRWSTPADDDRALRPRQAHSLYQRGKEEEGLYDLTLEADYQWQDGEATLSSPDVVALAAPSGTGMRIDLPFGNPAAIALEVAGLLALPVAQIEVRSHRAPADAREYRAASDVAGVAALLCQQCGEAVSLALTPAEAPALSTSLHLRGEFDEDGALGNTTLDITQDSPAPPLAWLLTETAYALQDAAAIDGAALAPPYDWRSVHVSAALEASVPVAATCFAQEVFLDEVAQRLGQDPVQYRLAHLPDSHGRDLIRSVAHGARWHPARQQGQRQGGRLRGRGFAYASTIEQHAGQPVQSWSAWVAEVEYDEASGELSVTKVTAGHDVRAAGQAPATSPVLAQANAERLDQQARLALAQSMHGGQGFDAWSSEAGLPSTLPSSLGLPQRTALPTVELVGTPAALQNIQLNAGAAFTLPAAAAISNAVYAATGVRLRQAPFSGEQIRLALNASAPASGAQRWRKYGWLGAAVAAVGATLTLAMPWRSEIAPIARPDPDLYSAATIERGRRVALAGDCAVCHTAPGGATNAGGHALQTPFGTVYSTNITPDEHTGIGNWSYAAFERAMREGIHRDGRHLYPAFPYTAFAKISEADMQSLYAYLMAQPAVASTPPANDLRFPFNLRPLLAGWNTLFHDPQVFQPDPARSDLWNRGAYLVEGAGHCAACHSPRNALGAEKGGRHYLGGGMVDGWEAPALTALSKSPTPWTEEELFAYLRTGFSARHGIAAGPMAPVVAELAQLPPGDVRAIAHYLASFQSGAASSPAAPVPASAAQAPSPAELRSRANGQRLFAGACAACHQEGTGPTLFGVKPSLRVNTNLHSDTPDNLVHVILHGIREPANPALGYMPGFANSFSDAQMVDLLAYLRSEFAAGKPAWQGVEAAIARSRAMPMP</sequence>
<dbReference type="GO" id="GO:0009055">
    <property type="term" value="F:electron transfer activity"/>
    <property type="evidence" value="ECO:0007669"/>
    <property type="project" value="InterPro"/>
</dbReference>
<dbReference type="AlphaFoldDB" id="D8IP17"/>
<dbReference type="GeneID" id="29393745"/>
<dbReference type="GO" id="GO:0046872">
    <property type="term" value="F:metal ion binding"/>
    <property type="evidence" value="ECO:0007669"/>
    <property type="project" value="UniProtKB-KW"/>
</dbReference>
<reference evidence="6 7" key="1">
    <citation type="submission" date="2010-04" db="EMBL/GenBank/DDBJ databases">
        <title>The genome of Herbaspirillum seropedicae SmR1, an endophytic, nitrogen-fixing, plant-growth promoting beta-Proteobacteria.</title>
        <authorList>
            <person name="Pedrosa F.O."/>
            <person name="Monteiro R.A."/>
            <person name="Wassem R."/>
            <person name="Cruz L.M."/>
            <person name="Ayub R.A."/>
            <person name="Colauto N.B."/>
            <person name="Fernandez M.A."/>
            <person name="Fungaro M.H.P."/>
            <person name="Grisard E.C."/>
            <person name="Hungria M."/>
            <person name="Madeira H.M.F."/>
            <person name="Nodari R.O."/>
            <person name="Osaku C.A."/>
            <person name="Petzl-Erler M.L."/>
            <person name="Terenzi H."/>
            <person name="Vieira L.G.E."/>
            <person name="Almeida M.I.M."/>
            <person name="Alves L.R."/>
            <person name="Arantes O.M.N."/>
            <person name="Balsanelli E."/>
            <person name="Barcellos F.G."/>
            <person name="Baura V.A."/>
            <person name="Binde D.R."/>
            <person name="Campo R.J."/>
            <person name="Chubatsu L.S."/>
            <person name="Chueire L.M.O."/>
            <person name="Ciferri R.R."/>
            <person name="Correa L.C."/>
            <person name="da Conceicao Silva J.L."/>
            <person name="Dabul A.N.G."/>
            <person name="Dambros B.P."/>
            <person name="Faoro H."/>
            <person name="Favetti A."/>
            <person name="Friedermann G."/>
            <person name="Furlaneto M.C."/>
            <person name="Gasques L.S."/>
            <person name="Gimenes C.C.T."/>
            <person name="Gioppo N.M.R."/>
            <person name="Glienke-Blanco C."/>
            <person name="Godoy L.P."/>
            <person name="Guerra M.P."/>
            <person name="Karp S."/>
            <person name="Kava-Cordeiro V."/>
            <person name="Margarido V.P."/>
            <person name="Mathioni S.M."/>
            <person name="Menck-Soares M.A."/>
            <person name="Murace N.K."/>
            <person name="Nicolas M.F."/>
            <person name="Oliveira C.E.C."/>
            <person name="Pagnan N.A.B."/>
            <person name="Pamphile J.A."/>
            <person name="Patussi E.V."/>
            <person name="Pereira L.F.P."/>
            <person name="Pereira-Ferrari L."/>
            <person name="Pinto F.G.S."/>
            <person name="Precoma C."/>
            <person name="Prioli A.J."/>
            <person name="Prioli S.M.A.P."/>
            <person name="Raittz R.T."/>
            <person name="Ramos H.J.O."/>
            <person name="Ribeiro E.M.S.F."/>
            <person name="Rigo L.U."/>
            <person name="Rocha C.L.M.S.C."/>
            <person name="Rocha S.N."/>
            <person name="Santos K."/>
            <person name="Satori D."/>
            <person name="Silva A.G."/>
            <person name="Simao R.C.G."/>
            <person name="Soares M.A.M."/>
            <person name="Souza E.M."/>
            <person name="Steffens M.B.R."/>
            <person name="Steindel M."/>
            <person name="Tadra-Sfeir M.Z."/>
            <person name="Takahashi E.K."/>
            <person name="Torres R.A."/>
            <person name="Valle J.S."/>
            <person name="Vernal J.I."/>
            <person name="Vilas-Boas L.A."/>
            <person name="Watanabe M.A.E."/>
            <person name="Weiss V.A."/>
            <person name="Yates M.A."/>
            <person name="Souza E.M."/>
        </authorList>
    </citation>
    <scope>NUCLEOTIDE SEQUENCE [LARGE SCALE GENOMIC DNA]</scope>
    <source>
        <strain evidence="6 7">SmR1</strain>
    </source>
</reference>
<dbReference type="InterPro" id="IPR051459">
    <property type="entry name" value="Cytochrome_c-type_DH"/>
</dbReference>
<evidence type="ECO:0000256" key="1">
    <source>
        <dbReference type="ARBA" id="ARBA00022617"/>
    </source>
</evidence>
<dbReference type="InterPro" id="IPR000674">
    <property type="entry name" value="Ald_Oxase/Xan_DH_a/b"/>
</dbReference>
<feature type="domain" description="Cytochrome c" evidence="5">
    <location>
        <begin position="730"/>
        <end position="838"/>
    </location>
</feature>
<dbReference type="GO" id="GO:0016491">
    <property type="term" value="F:oxidoreductase activity"/>
    <property type="evidence" value="ECO:0007669"/>
    <property type="project" value="InterPro"/>
</dbReference>